<gene>
    <name evidence="3" type="ORF">V8201_03450</name>
</gene>
<keyword evidence="2" id="KW-0732">Signal</keyword>
<dbReference type="Proteomes" id="UP001367771">
    <property type="component" value="Unassembled WGS sequence"/>
</dbReference>
<evidence type="ECO:0000313" key="4">
    <source>
        <dbReference type="Proteomes" id="UP001367771"/>
    </source>
</evidence>
<organism evidence="3 4">
    <name type="scientific">Sphingomonas kyungheensis</name>
    <dbReference type="NCBI Taxonomy" id="1069987"/>
    <lineage>
        <taxon>Bacteria</taxon>
        <taxon>Pseudomonadati</taxon>
        <taxon>Pseudomonadota</taxon>
        <taxon>Alphaproteobacteria</taxon>
        <taxon>Sphingomonadales</taxon>
        <taxon>Sphingomonadaceae</taxon>
        <taxon>Sphingomonas</taxon>
    </lineage>
</organism>
<dbReference type="EMBL" id="JBBBDM010000001">
    <property type="protein sequence ID" value="MEI5686130.1"/>
    <property type="molecule type" value="Genomic_DNA"/>
</dbReference>
<sequence length="123" mass="12591">MSVRTKTMRMAMTGTALAAGLLALAACSKPDPEGPMDDNTLGLDQPMTNASTEVGPIETPTVAPEPLPDANAAAVIAPPPEAPIKPDAQVLDDADATGMTARVSRDAPPARDDTATSNDQEPQ</sequence>
<evidence type="ECO:0008006" key="5">
    <source>
        <dbReference type="Google" id="ProtNLM"/>
    </source>
</evidence>
<dbReference type="PROSITE" id="PS51257">
    <property type="entry name" value="PROKAR_LIPOPROTEIN"/>
    <property type="match status" value="1"/>
</dbReference>
<feature type="chain" id="PRO_5046827483" description="Lipoprotein" evidence="2">
    <location>
        <begin position="19"/>
        <end position="123"/>
    </location>
</feature>
<comment type="caution">
    <text evidence="3">The sequence shown here is derived from an EMBL/GenBank/DDBJ whole genome shotgun (WGS) entry which is preliminary data.</text>
</comment>
<evidence type="ECO:0000313" key="3">
    <source>
        <dbReference type="EMBL" id="MEI5686130.1"/>
    </source>
</evidence>
<reference evidence="3 4" key="1">
    <citation type="journal article" date="2013" name="Int. J. Syst. Evol. Microbiol.">
        <title>Sphingomonas kyungheensis sp. nov., a bacterium with ginsenoside-converting activity isolated from soil of a ginseng field.</title>
        <authorList>
            <person name="Son H.M."/>
            <person name="Yang J.E."/>
            <person name="Park Y."/>
            <person name="Han C.K."/>
            <person name="Kim S.G."/>
            <person name="Kook M."/>
            <person name="Yi T.H."/>
        </authorList>
    </citation>
    <scope>NUCLEOTIDE SEQUENCE [LARGE SCALE GENOMIC DNA]</scope>
    <source>
        <strain evidence="3 4">LMG 26582</strain>
    </source>
</reference>
<proteinExistence type="predicted"/>
<accession>A0ABU8GZ57</accession>
<dbReference type="RefSeq" id="WP_235199675.1">
    <property type="nucleotide sequence ID" value="NZ_JBBBDM010000001.1"/>
</dbReference>
<name>A0ABU8GZ57_9SPHN</name>
<evidence type="ECO:0000256" key="1">
    <source>
        <dbReference type="SAM" id="MobiDB-lite"/>
    </source>
</evidence>
<feature type="signal peptide" evidence="2">
    <location>
        <begin position="1"/>
        <end position="18"/>
    </location>
</feature>
<feature type="region of interest" description="Disordered" evidence="1">
    <location>
        <begin position="28"/>
        <end position="123"/>
    </location>
</feature>
<protein>
    <recommendedName>
        <fullName evidence="5">Lipoprotein</fullName>
    </recommendedName>
</protein>
<evidence type="ECO:0000256" key="2">
    <source>
        <dbReference type="SAM" id="SignalP"/>
    </source>
</evidence>
<feature type="compositionally biased region" description="Basic and acidic residues" evidence="1">
    <location>
        <begin position="103"/>
        <end position="114"/>
    </location>
</feature>
<keyword evidence="4" id="KW-1185">Reference proteome</keyword>